<evidence type="ECO:0000313" key="1">
    <source>
        <dbReference type="EMBL" id="CAF1590946.1"/>
    </source>
</evidence>
<organism evidence="2 3">
    <name type="scientific">Didymodactylos carnosus</name>
    <dbReference type="NCBI Taxonomy" id="1234261"/>
    <lineage>
        <taxon>Eukaryota</taxon>
        <taxon>Metazoa</taxon>
        <taxon>Spiralia</taxon>
        <taxon>Gnathifera</taxon>
        <taxon>Rotifera</taxon>
        <taxon>Eurotatoria</taxon>
        <taxon>Bdelloidea</taxon>
        <taxon>Philodinida</taxon>
        <taxon>Philodinidae</taxon>
        <taxon>Didymodactylos</taxon>
    </lineage>
</organism>
<dbReference type="Proteomes" id="UP000677228">
    <property type="component" value="Unassembled WGS sequence"/>
</dbReference>
<comment type="caution">
    <text evidence="2">The sequence shown here is derived from an EMBL/GenBank/DDBJ whole genome shotgun (WGS) entry which is preliminary data.</text>
</comment>
<name>A0A8S2VPD3_9BILA</name>
<dbReference type="EMBL" id="CAJOBA010071574">
    <property type="protein sequence ID" value="CAF4394735.1"/>
    <property type="molecule type" value="Genomic_DNA"/>
</dbReference>
<accession>A0A8S2VPD3</accession>
<reference evidence="2" key="1">
    <citation type="submission" date="2021-02" db="EMBL/GenBank/DDBJ databases">
        <authorList>
            <person name="Nowell W R."/>
        </authorList>
    </citation>
    <scope>NUCLEOTIDE SEQUENCE</scope>
</reference>
<dbReference type="AlphaFoldDB" id="A0A8S2VPD3"/>
<sequence length="104" mass="11942">VNILRKKMTTKRKATSIKQVKSAENALTDYTNELMNQVNTAIIRLPSEITLGIDIEIIKQRIVEAFYAYEAYLPNFVVDRDMPNVIWSLGFVPSHNEMNQLLLS</sequence>
<proteinExistence type="predicted"/>
<evidence type="ECO:0000313" key="2">
    <source>
        <dbReference type="EMBL" id="CAF4394735.1"/>
    </source>
</evidence>
<feature type="non-terminal residue" evidence="2">
    <location>
        <position position="1"/>
    </location>
</feature>
<evidence type="ECO:0000313" key="3">
    <source>
        <dbReference type="Proteomes" id="UP000682733"/>
    </source>
</evidence>
<dbReference type="Proteomes" id="UP000682733">
    <property type="component" value="Unassembled WGS sequence"/>
</dbReference>
<gene>
    <name evidence="1" type="ORF">OVA965_LOCUS41542</name>
    <name evidence="2" type="ORF">TMI583_LOCUS43214</name>
</gene>
<protein>
    <submittedName>
        <fullName evidence="2">Uncharacterized protein</fullName>
    </submittedName>
</protein>
<dbReference type="EMBL" id="CAJNOK010048166">
    <property type="protein sequence ID" value="CAF1590946.1"/>
    <property type="molecule type" value="Genomic_DNA"/>
</dbReference>